<proteinExistence type="predicted"/>
<protein>
    <submittedName>
        <fullName evidence="1">PITH domain-containing protein</fullName>
    </submittedName>
</protein>
<keyword evidence="2" id="KW-1185">Reference proteome</keyword>
<dbReference type="AlphaFoldDB" id="A0AAX6FL10"/>
<evidence type="ECO:0000313" key="1">
    <source>
        <dbReference type="EMBL" id="KAJ6817019.1"/>
    </source>
</evidence>
<gene>
    <name evidence="1" type="ORF">M6B38_414045</name>
</gene>
<sequence length="130" mass="14480">MEPALRNYLWTKCWISRTHSILHKTVLERNLPLFFSCHLDNSLTIRLQLSNALLNTCIVIGFRVACACLTVAHTSVTGFLGDQGNKLSGRRLGKAYCNAGIHFSGILISLSGVEFSFNHMGRCVWLQGVK</sequence>
<name>A0AAX6FL10_IRIPA</name>
<accession>A0AAX6FL10</accession>
<reference evidence="1" key="1">
    <citation type="journal article" date="2023" name="GigaByte">
        <title>Genome assembly of the bearded iris, Iris pallida Lam.</title>
        <authorList>
            <person name="Bruccoleri R.E."/>
            <person name="Oakeley E.J."/>
            <person name="Faust A.M.E."/>
            <person name="Altorfer M."/>
            <person name="Dessus-Babus S."/>
            <person name="Burckhardt D."/>
            <person name="Oertli M."/>
            <person name="Naumann U."/>
            <person name="Petersen F."/>
            <person name="Wong J."/>
        </authorList>
    </citation>
    <scope>NUCLEOTIDE SEQUENCE</scope>
    <source>
        <strain evidence="1">GSM-AAB239-AS_SAM_17_03QT</strain>
    </source>
</reference>
<evidence type="ECO:0000313" key="2">
    <source>
        <dbReference type="Proteomes" id="UP001140949"/>
    </source>
</evidence>
<comment type="caution">
    <text evidence="1">The sequence shown here is derived from an EMBL/GenBank/DDBJ whole genome shotgun (WGS) entry which is preliminary data.</text>
</comment>
<dbReference type="EMBL" id="JANAVB010027999">
    <property type="protein sequence ID" value="KAJ6817019.1"/>
    <property type="molecule type" value="Genomic_DNA"/>
</dbReference>
<reference evidence="1" key="2">
    <citation type="submission" date="2023-04" db="EMBL/GenBank/DDBJ databases">
        <authorList>
            <person name="Bruccoleri R.E."/>
            <person name="Oakeley E.J."/>
            <person name="Faust A.-M."/>
            <person name="Dessus-Babus S."/>
            <person name="Altorfer M."/>
            <person name="Burckhardt D."/>
            <person name="Oertli M."/>
            <person name="Naumann U."/>
            <person name="Petersen F."/>
            <person name="Wong J."/>
        </authorList>
    </citation>
    <scope>NUCLEOTIDE SEQUENCE</scope>
    <source>
        <strain evidence="1">GSM-AAB239-AS_SAM_17_03QT</strain>
        <tissue evidence="1">Leaf</tissue>
    </source>
</reference>
<organism evidence="1 2">
    <name type="scientific">Iris pallida</name>
    <name type="common">Sweet iris</name>
    <dbReference type="NCBI Taxonomy" id="29817"/>
    <lineage>
        <taxon>Eukaryota</taxon>
        <taxon>Viridiplantae</taxon>
        <taxon>Streptophyta</taxon>
        <taxon>Embryophyta</taxon>
        <taxon>Tracheophyta</taxon>
        <taxon>Spermatophyta</taxon>
        <taxon>Magnoliopsida</taxon>
        <taxon>Liliopsida</taxon>
        <taxon>Asparagales</taxon>
        <taxon>Iridaceae</taxon>
        <taxon>Iridoideae</taxon>
        <taxon>Irideae</taxon>
        <taxon>Iris</taxon>
    </lineage>
</organism>
<dbReference type="Proteomes" id="UP001140949">
    <property type="component" value="Unassembled WGS sequence"/>
</dbReference>